<dbReference type="EMBL" id="HBIX01035542">
    <property type="protein sequence ID" value="CAE0730486.1"/>
    <property type="molecule type" value="Transcribed_RNA"/>
</dbReference>
<protein>
    <submittedName>
        <fullName evidence="2">Uncharacterized protein</fullName>
    </submittedName>
</protein>
<evidence type="ECO:0000256" key="1">
    <source>
        <dbReference type="SAM" id="Phobius"/>
    </source>
</evidence>
<feature type="transmembrane region" description="Helical" evidence="1">
    <location>
        <begin position="373"/>
        <end position="392"/>
    </location>
</feature>
<keyword evidence="1" id="KW-0812">Transmembrane</keyword>
<gene>
    <name evidence="2" type="ORF">PAUS00366_LOCUS23272</name>
</gene>
<evidence type="ECO:0000313" key="2">
    <source>
        <dbReference type="EMBL" id="CAE0730486.1"/>
    </source>
</evidence>
<organism evidence="2">
    <name type="scientific">Pseudo-nitzschia australis</name>
    <dbReference type="NCBI Taxonomy" id="44445"/>
    <lineage>
        <taxon>Eukaryota</taxon>
        <taxon>Sar</taxon>
        <taxon>Stramenopiles</taxon>
        <taxon>Ochrophyta</taxon>
        <taxon>Bacillariophyta</taxon>
        <taxon>Bacillariophyceae</taxon>
        <taxon>Bacillariophycidae</taxon>
        <taxon>Bacillariales</taxon>
        <taxon>Bacillariaceae</taxon>
        <taxon>Pseudo-nitzschia</taxon>
    </lineage>
</organism>
<keyword evidence="1" id="KW-1133">Transmembrane helix</keyword>
<sequence length="409" mass="45688">MATMGRTYIHEGRVLRNHLDQSTGDQTFYYGAPLWKFVEWKRVALILLPVIALWVTNPANRVPSSSAPMWLAGRPRTTNYGLFSLNESIEGVTLLGLLSRWEVCTFGDASTGEFCGILADSMCHRKPLLPWEYHSRQNRKKNGTNNNSNNPTVEYYKTAARNFGSALAEDRVFVAHRFLCIFMLFSAAWKFCCPQFPLSRQILVVSPIAWINDAISSVLWKSTETTLVRDLFFQNAFVYPFLVELNRMLPRLQLSSLLARPTGNETADYALAVVVLVIGIGGGSNALGALIVSNNRRRLVGFSSVAAAALGYAIRVANAWGRSSLYAYTIWPATTTSLGGVASATRELGLVHAYWTYVAWIIVGHPYDWYPRLVVWLLAGLVGSIYGEFHLLNMELNVVRELLIFFGLA</sequence>
<proteinExistence type="predicted"/>
<accession>A0A7S4AXR2</accession>
<feature type="transmembrane region" description="Helical" evidence="1">
    <location>
        <begin position="269"/>
        <end position="292"/>
    </location>
</feature>
<reference evidence="2" key="1">
    <citation type="submission" date="2021-01" db="EMBL/GenBank/DDBJ databases">
        <authorList>
            <person name="Corre E."/>
            <person name="Pelletier E."/>
            <person name="Niang G."/>
            <person name="Scheremetjew M."/>
            <person name="Finn R."/>
            <person name="Kale V."/>
            <person name="Holt S."/>
            <person name="Cochrane G."/>
            <person name="Meng A."/>
            <person name="Brown T."/>
            <person name="Cohen L."/>
        </authorList>
    </citation>
    <scope>NUCLEOTIDE SEQUENCE</scope>
    <source>
        <strain evidence="2">10249 10 AB</strain>
    </source>
</reference>
<name>A0A7S4AXR2_9STRA</name>
<dbReference type="AlphaFoldDB" id="A0A7S4AXR2"/>
<keyword evidence="1" id="KW-0472">Membrane</keyword>
<feature type="transmembrane region" description="Helical" evidence="1">
    <location>
        <begin position="299"/>
        <end position="317"/>
    </location>
</feature>